<comment type="caution">
    <text evidence="1">The sequence shown here is derived from an EMBL/GenBank/DDBJ whole genome shotgun (WGS) entry which is preliminary data.</text>
</comment>
<gene>
    <name evidence="1" type="ORF">M0638_27930</name>
</gene>
<dbReference type="RefSeq" id="WP_248670224.1">
    <property type="nucleotide sequence ID" value="NZ_JALPRX010000205.1"/>
</dbReference>
<proteinExistence type="predicted"/>
<name>A0A9X1YFZ7_9PROT</name>
<protein>
    <submittedName>
        <fullName evidence="1">Uncharacterized protein</fullName>
    </submittedName>
</protein>
<evidence type="ECO:0000313" key="1">
    <source>
        <dbReference type="EMBL" id="MCK8788183.1"/>
    </source>
</evidence>
<sequence length="347" mass="38682">MAVAYHMVHYRLFRLTGSDKTAPSLEVMCRDVLNTTNTLGEALWARVRDRMHVLPPPDERQLILNKVADLKSAVFGEMCLVEAKGLQALLELKTANVALSDLTIAEIYALQERSAPTGSHFIRGMAYWMAISNHLFFVRLHSMGHEHLRQYFEWLLKGELQKIDGCPSFSLQAEFDVSTTTADIGDIRSLRVKGKSAPQFNVVPIIDPAEKRTVATARSVADKFVQFAQALPVVQALFGQAKAQSLIESLGPEEYLSVDASVKIRGRRTVRSKEQLREIASSLADMTEGDVQVEGRDGKVSDGDAILRTRMPFALAHEGSNYLEFDNVADQIQEVYSRFVQDGKIKA</sequence>
<keyword evidence="2" id="KW-1185">Reference proteome</keyword>
<evidence type="ECO:0000313" key="2">
    <source>
        <dbReference type="Proteomes" id="UP001139516"/>
    </source>
</evidence>
<dbReference type="Proteomes" id="UP001139516">
    <property type="component" value="Unassembled WGS sequence"/>
</dbReference>
<dbReference type="EMBL" id="JALPRX010000205">
    <property type="protein sequence ID" value="MCK8788183.1"/>
    <property type="molecule type" value="Genomic_DNA"/>
</dbReference>
<dbReference type="AlphaFoldDB" id="A0A9X1YFZ7"/>
<accession>A0A9X1YFZ7</accession>
<organism evidence="1 2">
    <name type="scientific">Roseomonas acroporae</name>
    <dbReference type="NCBI Taxonomy" id="2937791"/>
    <lineage>
        <taxon>Bacteria</taxon>
        <taxon>Pseudomonadati</taxon>
        <taxon>Pseudomonadota</taxon>
        <taxon>Alphaproteobacteria</taxon>
        <taxon>Acetobacterales</taxon>
        <taxon>Roseomonadaceae</taxon>
        <taxon>Roseomonas</taxon>
    </lineage>
</organism>
<reference evidence="1" key="1">
    <citation type="submission" date="2022-04" db="EMBL/GenBank/DDBJ databases">
        <title>Roseomonas acroporae sp. nov., isolated from coral Acropora digitifera.</title>
        <authorList>
            <person name="Sun H."/>
        </authorList>
    </citation>
    <scope>NUCLEOTIDE SEQUENCE</scope>
    <source>
        <strain evidence="1">NAR14</strain>
    </source>
</reference>